<evidence type="ECO:0000256" key="2">
    <source>
        <dbReference type="ARBA" id="ARBA00023125"/>
    </source>
</evidence>
<keyword evidence="2 4" id="KW-0238">DNA-binding</keyword>
<dbReference type="PANTHER" id="PTHR30055">
    <property type="entry name" value="HTH-TYPE TRANSCRIPTIONAL REGULATOR RUTR"/>
    <property type="match status" value="1"/>
</dbReference>
<keyword evidence="3" id="KW-0804">Transcription</keyword>
<dbReference type="Pfam" id="PF00440">
    <property type="entry name" value="TetR_N"/>
    <property type="match status" value="1"/>
</dbReference>
<feature type="domain" description="HTH tetR-type" evidence="5">
    <location>
        <begin position="3"/>
        <end position="63"/>
    </location>
</feature>
<dbReference type="SUPFAM" id="SSF46689">
    <property type="entry name" value="Homeodomain-like"/>
    <property type="match status" value="1"/>
</dbReference>
<dbReference type="PANTHER" id="PTHR30055:SF238">
    <property type="entry name" value="MYCOFACTOCIN BIOSYNTHESIS TRANSCRIPTIONAL REGULATOR MFTR-RELATED"/>
    <property type="match status" value="1"/>
</dbReference>
<organism evidence="6 7">
    <name type="scientific">Reticulibacter mediterranei</name>
    <dbReference type="NCBI Taxonomy" id="2778369"/>
    <lineage>
        <taxon>Bacteria</taxon>
        <taxon>Bacillati</taxon>
        <taxon>Chloroflexota</taxon>
        <taxon>Ktedonobacteria</taxon>
        <taxon>Ktedonobacterales</taxon>
        <taxon>Reticulibacteraceae</taxon>
        <taxon>Reticulibacter</taxon>
    </lineage>
</organism>
<protein>
    <recommendedName>
        <fullName evidence="5">HTH tetR-type domain-containing protein</fullName>
    </recommendedName>
</protein>
<evidence type="ECO:0000256" key="1">
    <source>
        <dbReference type="ARBA" id="ARBA00023015"/>
    </source>
</evidence>
<evidence type="ECO:0000259" key="5">
    <source>
        <dbReference type="PROSITE" id="PS50977"/>
    </source>
</evidence>
<dbReference type="RefSeq" id="WP_220208750.1">
    <property type="nucleotide sequence ID" value="NZ_BNJK01000002.1"/>
</dbReference>
<gene>
    <name evidence="6" type="ORF">KSF_080240</name>
</gene>
<sequence length="198" mass="22212">MAGRTRDLIIETTERLIKLKGLSRVTTKEIARATNLSEGALYRHFEHKEDIFFALLSTHLPTFLETFNTHLAGEGTVSENLFVIARAAITFYEPMVSLGAAFFADTSLLMQLREMVIPLGGGPLQVHRLVATYLEEEQSLGRISAHVVPLNIAIQLLGPIFQYVFFRQMLGTDPWNQTPEQFADTLIQTVLPLLQPSQ</sequence>
<keyword evidence="1" id="KW-0805">Transcription regulation</keyword>
<dbReference type="EMBL" id="BNJK01000002">
    <property type="protein sequence ID" value="GHO97976.1"/>
    <property type="molecule type" value="Genomic_DNA"/>
</dbReference>
<name>A0A8J3INT3_9CHLR</name>
<evidence type="ECO:0000256" key="4">
    <source>
        <dbReference type="PROSITE-ProRule" id="PRU00335"/>
    </source>
</evidence>
<keyword evidence="7" id="KW-1185">Reference proteome</keyword>
<dbReference type="InterPro" id="IPR009057">
    <property type="entry name" value="Homeodomain-like_sf"/>
</dbReference>
<dbReference type="InterPro" id="IPR050109">
    <property type="entry name" value="HTH-type_TetR-like_transc_reg"/>
</dbReference>
<evidence type="ECO:0000256" key="3">
    <source>
        <dbReference type="ARBA" id="ARBA00023163"/>
    </source>
</evidence>
<dbReference type="PROSITE" id="PS50977">
    <property type="entry name" value="HTH_TETR_2"/>
    <property type="match status" value="1"/>
</dbReference>
<dbReference type="GO" id="GO:0000976">
    <property type="term" value="F:transcription cis-regulatory region binding"/>
    <property type="evidence" value="ECO:0007669"/>
    <property type="project" value="TreeGrafter"/>
</dbReference>
<proteinExistence type="predicted"/>
<dbReference type="Gene3D" id="1.10.357.10">
    <property type="entry name" value="Tetracycline Repressor, domain 2"/>
    <property type="match status" value="1"/>
</dbReference>
<accession>A0A8J3INT3</accession>
<comment type="caution">
    <text evidence="6">The sequence shown here is derived from an EMBL/GenBank/DDBJ whole genome shotgun (WGS) entry which is preliminary data.</text>
</comment>
<dbReference type="Proteomes" id="UP000597444">
    <property type="component" value="Unassembled WGS sequence"/>
</dbReference>
<dbReference type="GO" id="GO:0003700">
    <property type="term" value="F:DNA-binding transcription factor activity"/>
    <property type="evidence" value="ECO:0007669"/>
    <property type="project" value="TreeGrafter"/>
</dbReference>
<dbReference type="PRINTS" id="PR00455">
    <property type="entry name" value="HTHTETR"/>
</dbReference>
<dbReference type="InterPro" id="IPR001647">
    <property type="entry name" value="HTH_TetR"/>
</dbReference>
<dbReference type="AlphaFoldDB" id="A0A8J3INT3"/>
<evidence type="ECO:0000313" key="7">
    <source>
        <dbReference type="Proteomes" id="UP000597444"/>
    </source>
</evidence>
<evidence type="ECO:0000313" key="6">
    <source>
        <dbReference type="EMBL" id="GHO97976.1"/>
    </source>
</evidence>
<feature type="DNA-binding region" description="H-T-H motif" evidence="4">
    <location>
        <begin position="26"/>
        <end position="45"/>
    </location>
</feature>
<reference evidence="6" key="1">
    <citation type="submission" date="2020-10" db="EMBL/GenBank/DDBJ databases">
        <title>Taxonomic study of unclassified bacteria belonging to the class Ktedonobacteria.</title>
        <authorList>
            <person name="Yabe S."/>
            <person name="Wang C.M."/>
            <person name="Zheng Y."/>
            <person name="Sakai Y."/>
            <person name="Cavaletti L."/>
            <person name="Monciardini P."/>
            <person name="Donadio S."/>
        </authorList>
    </citation>
    <scope>NUCLEOTIDE SEQUENCE</scope>
    <source>
        <strain evidence="6">ID150040</strain>
    </source>
</reference>